<organism evidence="2 3">
    <name type="scientific">Tetrahymena thermophila (strain SB210)</name>
    <dbReference type="NCBI Taxonomy" id="312017"/>
    <lineage>
        <taxon>Eukaryota</taxon>
        <taxon>Sar</taxon>
        <taxon>Alveolata</taxon>
        <taxon>Ciliophora</taxon>
        <taxon>Intramacronucleata</taxon>
        <taxon>Oligohymenophorea</taxon>
        <taxon>Hymenostomatida</taxon>
        <taxon>Tetrahymenina</taxon>
        <taxon>Tetrahymenidae</taxon>
        <taxon>Tetrahymena</taxon>
    </lineage>
</organism>
<dbReference type="OrthoDB" id="299379at2759"/>
<dbReference type="Proteomes" id="UP000009168">
    <property type="component" value="Unassembled WGS sequence"/>
</dbReference>
<dbReference type="eggNOG" id="ENOG502SVWT">
    <property type="taxonomic scope" value="Eukaryota"/>
</dbReference>
<evidence type="ECO:0000256" key="1">
    <source>
        <dbReference type="SAM" id="MobiDB-lite"/>
    </source>
</evidence>
<evidence type="ECO:0007829" key="4">
    <source>
        <dbReference type="PDB" id="6Z1P"/>
    </source>
</evidence>
<gene>
    <name evidence="2" type="ORF">TTHERM_00046550</name>
</gene>
<dbReference type="STRING" id="312017.Q23DN6"/>
<keyword evidence="3" id="KW-1185">Reference proteome</keyword>
<feature type="region of interest" description="Disordered" evidence="1">
    <location>
        <begin position="443"/>
        <end position="464"/>
    </location>
</feature>
<dbReference type="EMBL" id="GG662712">
    <property type="protein sequence ID" value="EAR94450.1"/>
    <property type="molecule type" value="Genomic_DNA"/>
</dbReference>
<dbReference type="EMDB" id="EMD-11032"/>
<dbReference type="InParanoid" id="Q23DN6"/>
<keyword evidence="4" id="KW-0002">3D-structure</keyword>
<dbReference type="HOGENOM" id="CLU_589887_0_0_1"/>
<dbReference type="AlphaFoldDB" id="Q23DN6"/>
<evidence type="ECO:0000313" key="3">
    <source>
        <dbReference type="Proteomes" id="UP000009168"/>
    </source>
</evidence>
<evidence type="ECO:0000313" key="2">
    <source>
        <dbReference type="EMBL" id="EAR94450.1"/>
    </source>
</evidence>
<name>Q23DN6_TETTS</name>
<proteinExistence type="evidence at protein level"/>
<protein>
    <submittedName>
        <fullName evidence="2">Uncharacterized protein</fullName>
    </submittedName>
</protein>
<dbReference type="RefSeq" id="XP_001014650.1">
    <property type="nucleotide sequence ID" value="XM_001014650.3"/>
</dbReference>
<dbReference type="OMA" id="DKPYKLP"/>
<sequence>MIQKAIKILVNKQIQCFSYSKQSSFARMSAFRNDFDEKIKQKYIKNKTNDERFQQMNPEYIKKAINEEYEEAKEELFQNGGILTELRKSMLGKEEDEKETLGAEEFEDPVDNYLHDGLTHDEFLYRASNIKKQLFAKQIPDFFEKDEINSQYGNYSSFDKNFAKLKSMKTHLPDIEQSGFAGYKLEKWVNSLKGKKEIDDDEDLDEVREIIEENEINITEDEKHLLKWKIADIMRKENDEYVPFLEELEGENEKDPFEEDDTEDGRLSCKARDDIYELYQKGWSIKDICTRYGIVPERAKAVIWMCEKYYFQILPKADALAIHMAQEMEEEWEEENGWQDYGIDLEELAEREKGMHTLSFKRYREVDVGKPSKNILSEEDYTLVQKINTPRQEKITLKLDGGKYQRGYLIKDWKINKGRGRRDVSKMFRRIIENSHDISKLPSSVQLRVREGPRNASKGYSSKL</sequence>
<dbReference type="PDB" id="6Z1P">
    <property type="method" value="EM"/>
    <property type="resolution" value="3.70 A"/>
    <property type="chains" value="BE=1-464"/>
</dbReference>
<dbReference type="KEGG" id="tet:TTHERM_00046550"/>
<accession>Q23DN6</accession>
<reference evidence="3" key="1">
    <citation type="journal article" date="2006" name="PLoS Biol.">
        <title>Macronuclear genome sequence of the ciliate Tetrahymena thermophila, a model eukaryote.</title>
        <authorList>
            <person name="Eisen J.A."/>
            <person name="Coyne R.S."/>
            <person name="Wu M."/>
            <person name="Wu D."/>
            <person name="Thiagarajan M."/>
            <person name="Wortman J.R."/>
            <person name="Badger J.H."/>
            <person name="Ren Q."/>
            <person name="Amedeo P."/>
            <person name="Jones K.M."/>
            <person name="Tallon L.J."/>
            <person name="Delcher A.L."/>
            <person name="Salzberg S.L."/>
            <person name="Silva J.C."/>
            <person name="Haas B.J."/>
            <person name="Majoros W.H."/>
            <person name="Farzad M."/>
            <person name="Carlton J.M."/>
            <person name="Smith R.K. Jr."/>
            <person name="Garg J."/>
            <person name="Pearlman R.E."/>
            <person name="Karrer K.M."/>
            <person name="Sun L."/>
            <person name="Manning G."/>
            <person name="Elde N.C."/>
            <person name="Turkewitz A.P."/>
            <person name="Asai D.J."/>
            <person name="Wilkes D.E."/>
            <person name="Wang Y."/>
            <person name="Cai H."/>
            <person name="Collins K."/>
            <person name="Stewart B.A."/>
            <person name="Lee S.R."/>
            <person name="Wilamowska K."/>
            <person name="Weinberg Z."/>
            <person name="Ruzzo W.L."/>
            <person name="Wloga D."/>
            <person name="Gaertig J."/>
            <person name="Frankel J."/>
            <person name="Tsao C.-C."/>
            <person name="Gorovsky M.A."/>
            <person name="Keeling P.J."/>
            <person name="Waller R.F."/>
            <person name="Patron N.J."/>
            <person name="Cherry J.M."/>
            <person name="Stover N.A."/>
            <person name="Krieger C.J."/>
            <person name="del Toro C."/>
            <person name="Ryder H.F."/>
            <person name="Williamson S.C."/>
            <person name="Barbeau R.A."/>
            <person name="Hamilton E.P."/>
            <person name="Orias E."/>
        </authorList>
    </citation>
    <scope>NUCLEOTIDE SEQUENCE [LARGE SCALE GENOMIC DNA]</scope>
    <source>
        <strain evidence="3">SB210</strain>
    </source>
</reference>
<dbReference type="GeneID" id="7842568"/>
<reference evidence="4" key="2">
    <citation type="journal article" date="2020" name="Elife">
        <title>Ciliate mitoribosome illuminates evolutionary steps of mitochondrial translation.</title>
        <authorList>
            <person name="Tobiasson V."/>
            <person name="Amunts A."/>
        </authorList>
    </citation>
    <scope>STRUCTURE BY ELECTRON MICROSCOPY (3.70 ANGSTROMS)</scope>
</reference>